<organism evidence="11 12">
    <name type="scientific">Dimorphilus gyrociliatus</name>
    <dbReference type="NCBI Taxonomy" id="2664684"/>
    <lineage>
        <taxon>Eukaryota</taxon>
        <taxon>Metazoa</taxon>
        <taxon>Spiralia</taxon>
        <taxon>Lophotrochozoa</taxon>
        <taxon>Annelida</taxon>
        <taxon>Polychaeta</taxon>
        <taxon>Polychaeta incertae sedis</taxon>
        <taxon>Dinophilidae</taxon>
        <taxon>Dimorphilus</taxon>
    </lineage>
</organism>
<feature type="region of interest" description="Disordered" evidence="8">
    <location>
        <begin position="223"/>
        <end position="242"/>
    </location>
</feature>
<comment type="caution">
    <text evidence="11">The sequence shown here is derived from an EMBL/GenBank/DDBJ whole genome shotgun (WGS) entry which is preliminary data.</text>
</comment>
<evidence type="ECO:0000256" key="6">
    <source>
        <dbReference type="ARBA" id="ARBA00023212"/>
    </source>
</evidence>
<dbReference type="GO" id="GO:0042802">
    <property type="term" value="F:identical protein binding"/>
    <property type="evidence" value="ECO:0007669"/>
    <property type="project" value="InterPro"/>
</dbReference>
<evidence type="ECO:0000259" key="10">
    <source>
        <dbReference type="Pfam" id="PF14073"/>
    </source>
</evidence>
<sequence>MTHHTQESNKEAVLSALKALQLRIRQLEKERNRAEENIQVLSTEKEHFRTESPIEVEPNHSEHLESQLHSVADRCRMLEQQLQDMRKTMEEAQQKSILNNDYRFDIHGTYEPRLRFEDEEIRQETIKPDRIPAEESVRVRRLTHELYDEEPIEPERIPVKNKSKKPKKKVDKGHTSKPKHYHLNMSQIPFISGTSTADSYSVPANIQRVLSMMKCHNETLCKSSSSASSTEQSPVAAVSSSSSSSDLDSLLAQLQDEFGQISLEHQQVSAEMLRAIDPTIQCKLEKEADELLDRMEKKGEQIQRLRSYQIKQQQKSVNGEFTKKKITFKNPGKVKVTTTVKACGTSTKVRERPKTAPSSGKDCLKGLKKIQQKLGKNDLGWM</sequence>
<protein>
    <submittedName>
        <fullName evidence="11">Uncharacterized protein</fullName>
    </submittedName>
</protein>
<accession>A0A7I8VFP2</accession>
<evidence type="ECO:0000313" key="12">
    <source>
        <dbReference type="Proteomes" id="UP000549394"/>
    </source>
</evidence>
<keyword evidence="4" id="KW-0493">Microtubule</keyword>
<dbReference type="GO" id="GO:0005874">
    <property type="term" value="C:microtubule"/>
    <property type="evidence" value="ECO:0007669"/>
    <property type="project" value="UniProtKB-KW"/>
</dbReference>
<dbReference type="GO" id="GO:0005813">
    <property type="term" value="C:centrosome"/>
    <property type="evidence" value="ECO:0007669"/>
    <property type="project" value="UniProtKB-SubCell"/>
</dbReference>
<dbReference type="GO" id="GO:0043015">
    <property type="term" value="F:gamma-tubulin binding"/>
    <property type="evidence" value="ECO:0007669"/>
    <property type="project" value="InterPro"/>
</dbReference>
<evidence type="ECO:0000256" key="3">
    <source>
        <dbReference type="ARBA" id="ARBA00022490"/>
    </source>
</evidence>
<gene>
    <name evidence="11" type="ORF">DGYR_LOCUS3950</name>
</gene>
<feature type="domain" description="Cep57 centrosome localisation" evidence="10">
    <location>
        <begin position="12"/>
        <end position="96"/>
    </location>
</feature>
<dbReference type="Pfam" id="PF14073">
    <property type="entry name" value="Cep57_CLD"/>
    <property type="match status" value="1"/>
</dbReference>
<evidence type="ECO:0000256" key="1">
    <source>
        <dbReference type="ARBA" id="ARBA00004300"/>
    </source>
</evidence>
<name>A0A7I8VFP2_9ANNE</name>
<dbReference type="InterPro" id="IPR024957">
    <property type="entry name" value="Cep57_MT-bd_dom"/>
</dbReference>
<dbReference type="GO" id="GO:0008017">
    <property type="term" value="F:microtubule binding"/>
    <property type="evidence" value="ECO:0007669"/>
    <property type="project" value="InterPro"/>
</dbReference>
<evidence type="ECO:0000256" key="8">
    <source>
        <dbReference type="SAM" id="MobiDB-lite"/>
    </source>
</evidence>
<dbReference type="PANTHER" id="PTHR19336:SF9">
    <property type="entry name" value="SPINDLE POLE BODY PROTEIN PPC89"/>
    <property type="match status" value="1"/>
</dbReference>
<dbReference type="Proteomes" id="UP000549394">
    <property type="component" value="Unassembled WGS sequence"/>
</dbReference>
<dbReference type="InterPro" id="IPR051756">
    <property type="entry name" value="Centrosomal_MT-associated"/>
</dbReference>
<reference evidence="11 12" key="1">
    <citation type="submission" date="2020-08" db="EMBL/GenBank/DDBJ databases">
        <authorList>
            <person name="Hejnol A."/>
        </authorList>
    </citation>
    <scope>NUCLEOTIDE SEQUENCE [LARGE SCALE GENOMIC DNA]</scope>
</reference>
<dbReference type="AlphaFoldDB" id="A0A7I8VFP2"/>
<evidence type="ECO:0000313" key="11">
    <source>
        <dbReference type="EMBL" id="CAD5115178.1"/>
    </source>
</evidence>
<dbReference type="PANTHER" id="PTHR19336">
    <property type="entry name" value="UNCHARACTERIZED DUF1167"/>
    <property type="match status" value="1"/>
</dbReference>
<evidence type="ECO:0000256" key="7">
    <source>
        <dbReference type="SAM" id="Coils"/>
    </source>
</evidence>
<dbReference type="InterPro" id="IPR025913">
    <property type="entry name" value="Cep57_CLD"/>
</dbReference>
<dbReference type="EMBL" id="CAJFCJ010000006">
    <property type="protein sequence ID" value="CAD5115178.1"/>
    <property type="molecule type" value="Genomic_DNA"/>
</dbReference>
<feature type="compositionally biased region" description="Basic residues" evidence="8">
    <location>
        <begin position="159"/>
        <end position="180"/>
    </location>
</feature>
<evidence type="ECO:0000256" key="4">
    <source>
        <dbReference type="ARBA" id="ARBA00022701"/>
    </source>
</evidence>
<comment type="subcellular location">
    <subcellularLocation>
        <location evidence="1">Cytoplasm</location>
        <location evidence="1">Cytoskeleton</location>
        <location evidence="1">Microtubule organizing center</location>
        <location evidence="1">Centrosome</location>
    </subcellularLocation>
</comment>
<evidence type="ECO:0000259" key="9">
    <source>
        <dbReference type="Pfam" id="PF06657"/>
    </source>
</evidence>
<keyword evidence="5 7" id="KW-0175">Coiled coil</keyword>
<keyword evidence="6" id="KW-0206">Cytoskeleton</keyword>
<comment type="similarity">
    <text evidence="2">Belongs to the translokin family.</text>
</comment>
<keyword evidence="12" id="KW-1185">Reference proteome</keyword>
<dbReference type="Pfam" id="PF06657">
    <property type="entry name" value="Cep57_MT_bd"/>
    <property type="match status" value="1"/>
</dbReference>
<feature type="domain" description="Cep57 centrosome microtubule-binding" evidence="9">
    <location>
        <begin position="239"/>
        <end position="307"/>
    </location>
</feature>
<feature type="region of interest" description="Disordered" evidence="8">
    <location>
        <begin position="152"/>
        <end position="180"/>
    </location>
</feature>
<evidence type="ECO:0000256" key="2">
    <source>
        <dbReference type="ARBA" id="ARBA00008179"/>
    </source>
</evidence>
<keyword evidence="3" id="KW-0963">Cytoplasm</keyword>
<proteinExistence type="inferred from homology"/>
<dbReference type="Gene3D" id="1.20.58.90">
    <property type="match status" value="1"/>
</dbReference>
<feature type="coiled-coil region" evidence="7">
    <location>
        <begin position="10"/>
        <end position="95"/>
    </location>
</feature>
<dbReference type="OrthoDB" id="76453at2759"/>
<evidence type="ECO:0000256" key="5">
    <source>
        <dbReference type="ARBA" id="ARBA00023054"/>
    </source>
</evidence>